<dbReference type="Pfam" id="PF00959">
    <property type="entry name" value="Phage_lysozyme"/>
    <property type="match status" value="1"/>
</dbReference>
<evidence type="ECO:0000256" key="3">
    <source>
        <dbReference type="ARBA" id="ARBA00022638"/>
    </source>
</evidence>
<dbReference type="InterPro" id="IPR002196">
    <property type="entry name" value="Glyco_hydro_24"/>
</dbReference>
<name>A0ABT6FQC4_9FLAO</name>
<keyword evidence="4 7" id="KW-0378">Hydrolase</keyword>
<dbReference type="SUPFAM" id="SSF53955">
    <property type="entry name" value="Lysozyme-like"/>
    <property type="match status" value="1"/>
</dbReference>
<dbReference type="PANTHER" id="PTHR38107">
    <property type="match status" value="1"/>
</dbReference>
<protein>
    <recommendedName>
        <fullName evidence="7">Lysozyme</fullName>
        <ecNumber evidence="7">3.2.1.17</ecNumber>
    </recommendedName>
</protein>
<accession>A0ABT6FQC4</accession>
<sequence length="148" mass="17071">MKVSKKGIQAIKKHEALRLCPYLCPSEIPTIGYGNTFYEDGRKVALNDDCISEERANRLFLYVLYGFEQYVNQKVTKTLLQGQFDALVSFCYNVGKGAFASSTLLKKVNVNPFDENIKYQFSRWNKSNGKVLKGLVKRRKEEAEMYYI</sequence>
<comment type="caution">
    <text evidence="8">The sequence shown here is derived from an EMBL/GenBank/DDBJ whole genome shotgun (WGS) entry which is preliminary data.</text>
</comment>
<comment type="similarity">
    <text evidence="7">Belongs to the glycosyl hydrolase 24 family.</text>
</comment>
<evidence type="ECO:0000256" key="1">
    <source>
        <dbReference type="ARBA" id="ARBA00000632"/>
    </source>
</evidence>
<organism evidence="8 9">
    <name type="scientific">Galbibacter pacificus</name>
    <dbReference type="NCBI Taxonomy" id="2996052"/>
    <lineage>
        <taxon>Bacteria</taxon>
        <taxon>Pseudomonadati</taxon>
        <taxon>Bacteroidota</taxon>
        <taxon>Flavobacteriia</taxon>
        <taxon>Flavobacteriales</taxon>
        <taxon>Flavobacteriaceae</taxon>
        <taxon>Galbibacter</taxon>
    </lineage>
</organism>
<keyword evidence="3 7" id="KW-0081">Bacteriolytic enzyme</keyword>
<dbReference type="InterPro" id="IPR023347">
    <property type="entry name" value="Lysozyme_dom_sf"/>
</dbReference>
<dbReference type="InterPro" id="IPR051018">
    <property type="entry name" value="Bacteriophage_GH24"/>
</dbReference>
<keyword evidence="9" id="KW-1185">Reference proteome</keyword>
<dbReference type="Proteomes" id="UP001153642">
    <property type="component" value="Unassembled WGS sequence"/>
</dbReference>
<dbReference type="InterPro" id="IPR034690">
    <property type="entry name" value="Endolysin_T4_type"/>
</dbReference>
<dbReference type="EC" id="3.2.1.17" evidence="7"/>
<keyword evidence="5" id="KW-1035">Host cytoplasm</keyword>
<evidence type="ECO:0000313" key="9">
    <source>
        <dbReference type="Proteomes" id="UP001153642"/>
    </source>
</evidence>
<keyword evidence="2 7" id="KW-0929">Antimicrobial</keyword>
<dbReference type="CDD" id="cd00737">
    <property type="entry name" value="lyz_endolysin_autolysin"/>
    <property type="match status" value="1"/>
</dbReference>
<dbReference type="Gene3D" id="1.10.530.40">
    <property type="match status" value="1"/>
</dbReference>
<comment type="catalytic activity">
    <reaction evidence="1 7">
        <text>Hydrolysis of (1-&gt;4)-beta-linkages between N-acetylmuramic acid and N-acetyl-D-glucosamine residues in a peptidoglycan and between N-acetyl-D-glucosamine residues in chitodextrins.</text>
        <dbReference type="EC" id="3.2.1.17"/>
    </reaction>
</comment>
<evidence type="ECO:0000256" key="6">
    <source>
        <dbReference type="ARBA" id="ARBA00023295"/>
    </source>
</evidence>
<proteinExistence type="inferred from homology"/>
<dbReference type="RefSeq" id="WP_277899268.1">
    <property type="nucleotide sequence ID" value="NZ_JAPMUA010000002.1"/>
</dbReference>
<evidence type="ECO:0000256" key="4">
    <source>
        <dbReference type="ARBA" id="ARBA00022801"/>
    </source>
</evidence>
<keyword evidence="6 7" id="KW-0326">Glycosidase</keyword>
<dbReference type="HAMAP" id="MF_04110">
    <property type="entry name" value="ENDOLYSIN_T4"/>
    <property type="match status" value="1"/>
</dbReference>
<dbReference type="PANTHER" id="PTHR38107:SF3">
    <property type="entry name" value="LYSOZYME RRRD-RELATED"/>
    <property type="match status" value="1"/>
</dbReference>
<dbReference type="InterPro" id="IPR033907">
    <property type="entry name" value="Endolysin_autolysin"/>
</dbReference>
<reference evidence="8" key="1">
    <citation type="submission" date="2022-11" db="EMBL/GenBank/DDBJ databases">
        <title>High-quality draft genome sequence of Galbibacter sp. strain CMA-7.</title>
        <authorList>
            <person name="Wei L."/>
            <person name="Dong C."/>
            <person name="Shao Z."/>
        </authorList>
    </citation>
    <scope>NUCLEOTIDE SEQUENCE</scope>
    <source>
        <strain evidence="8">CMA-7</strain>
    </source>
</reference>
<dbReference type="EMBL" id="JAPMUA010000002">
    <property type="protein sequence ID" value="MDG3585466.1"/>
    <property type="molecule type" value="Genomic_DNA"/>
</dbReference>
<evidence type="ECO:0000313" key="8">
    <source>
        <dbReference type="EMBL" id="MDG3585466.1"/>
    </source>
</evidence>
<gene>
    <name evidence="8" type="ORF">OSR52_06250</name>
</gene>
<evidence type="ECO:0000256" key="5">
    <source>
        <dbReference type="ARBA" id="ARBA00023200"/>
    </source>
</evidence>
<evidence type="ECO:0000256" key="7">
    <source>
        <dbReference type="RuleBase" id="RU003788"/>
    </source>
</evidence>
<evidence type="ECO:0000256" key="2">
    <source>
        <dbReference type="ARBA" id="ARBA00022529"/>
    </source>
</evidence>
<dbReference type="InterPro" id="IPR023346">
    <property type="entry name" value="Lysozyme-like_dom_sf"/>
</dbReference>